<organism evidence="1 2">
    <name type="scientific">Durusdinium trenchii</name>
    <dbReference type="NCBI Taxonomy" id="1381693"/>
    <lineage>
        <taxon>Eukaryota</taxon>
        <taxon>Sar</taxon>
        <taxon>Alveolata</taxon>
        <taxon>Dinophyceae</taxon>
        <taxon>Suessiales</taxon>
        <taxon>Symbiodiniaceae</taxon>
        <taxon>Durusdinium</taxon>
    </lineage>
</organism>
<dbReference type="EMBL" id="CAXAMM010001336">
    <property type="protein sequence ID" value="CAK8991570.1"/>
    <property type="molecule type" value="Genomic_DNA"/>
</dbReference>
<dbReference type="Proteomes" id="UP001642464">
    <property type="component" value="Unassembled WGS sequence"/>
</dbReference>
<sequence>MSVAPSQFGKGQADEPVAPAKSGKKNKKNKSSRDRGQSGGSEKAPENHDETLPLTNGAEDDSESQWTGISIGENADERDEEPGNGQNCNASEAAKDQSKDGPTKNAASKQISERMTEMFSNDELQMNMSRLITSLLINLSSPLSLLLVYFYVTLATCWHLWWEKKEPGQHAGRGDLATSDAGNAFEDSEAPGRGTQISVLGLHAKEGDVEGGESPGMSLVEHTNKPRTRSSFSHAPQLKKQRSSLLVDQNFRKVWEKKLSRFSVHESAARDFFYWTSCVLNMGLLAWCFSNDFRRVPLTEVFLPRWLMVGVILSRATKSVLKSYDSIDTRSEIRGAVQERIADRYQQAYKKWEKRNNQGWKLWEEASPEKKKIEKLKLSPKFQTVQPNFFSCNFSFSINMIAPDKPEYDSEQKEANPPVELCNYIDSCRDLICPQLLSRTPLKFPVRMWRQWQIRRGIEKLGDTSKDAAEWSKTVFDLTQLDIGLTECAHESLFKKHFDRIMQFEEVKLFLSYPEPKEKEEKEKIDQHLAAYRISFKYARALHKGAVPLPVLMDEVLIGGIVRTEWIILKCMVYAVGIFLITTAALIPAMTRDGSDSSKNRSPQNFGGYIVAACFIVFVFLNGFLMAVWYPTQLRNLFSQMTSGFRMFNVMLMGKKAATAECLPHVRVGDRKQMFSWYLLYSFFISSIQRRKLALEVGFGHGVVNVLLMCLFLFLDLLKIGPNWVDVEDSRNSTANRHLQGGTKPHDRHDNDEANWLPGVLFGETLIFMMLFLIFSLPPLLVGLRANQNNRRTVDLLWGHATESRAYLCRLEAERAWWDQDIKDVKASIELTESIAQRLRLDTALVVKTLGLELTIGQFTALASLFSTAGVYAYGKLQELKQHNPELIHPFMRDFF</sequence>
<comment type="caution">
    <text evidence="1">The sequence shown here is derived from an EMBL/GenBank/DDBJ whole genome shotgun (WGS) entry which is preliminary data.</text>
</comment>
<keyword evidence="2" id="KW-1185">Reference proteome</keyword>
<protein>
    <submittedName>
        <fullName evidence="1">Uncharacterized protein</fullName>
    </submittedName>
</protein>
<reference evidence="1 2" key="1">
    <citation type="submission" date="2024-02" db="EMBL/GenBank/DDBJ databases">
        <authorList>
            <person name="Chen Y."/>
            <person name="Shah S."/>
            <person name="Dougan E. K."/>
            <person name="Thang M."/>
            <person name="Chan C."/>
        </authorList>
    </citation>
    <scope>NUCLEOTIDE SEQUENCE [LARGE SCALE GENOMIC DNA]</scope>
</reference>
<accession>A0ABP0HMX7</accession>
<name>A0ABP0HMX7_9DINO</name>
<evidence type="ECO:0000313" key="2">
    <source>
        <dbReference type="Proteomes" id="UP001642464"/>
    </source>
</evidence>
<gene>
    <name evidence="1" type="ORF">SCF082_LOCUS2719</name>
</gene>
<proteinExistence type="predicted"/>
<evidence type="ECO:0000313" key="1">
    <source>
        <dbReference type="EMBL" id="CAK8991570.1"/>
    </source>
</evidence>